<reference evidence="7 8" key="1">
    <citation type="journal article" date="2012" name="Eukaryot. Cell">
        <title>Draft genome sequence of CBS 2479, the standard type strain of Trichosporon asahii.</title>
        <authorList>
            <person name="Yang R.Y."/>
            <person name="Li H.T."/>
            <person name="Zhu H."/>
            <person name="Zhou G.P."/>
            <person name="Wang M."/>
            <person name="Wang L."/>
        </authorList>
    </citation>
    <scope>NUCLEOTIDE SEQUENCE [LARGE SCALE GENOMIC DNA]</scope>
    <source>
        <strain evidence="8">ATCC 90039 / CBS 2479 / JCM 2466 / KCTC 7840 / NCYC 2677 / UAMH 7654</strain>
    </source>
</reference>
<dbReference type="InterPro" id="IPR015424">
    <property type="entry name" value="PyrdxlP-dep_Trfase"/>
</dbReference>
<dbReference type="GO" id="GO:0005829">
    <property type="term" value="C:cytosol"/>
    <property type="evidence" value="ECO:0007669"/>
    <property type="project" value="TreeGrafter"/>
</dbReference>
<comment type="cofactor">
    <cofactor evidence="1">
        <name>pyridoxal 5'-phosphate</name>
        <dbReference type="ChEBI" id="CHEBI:597326"/>
    </cofactor>
</comment>
<organism evidence="7 8">
    <name type="scientific">Trichosporon asahii var. asahii (strain ATCC 90039 / CBS 2479 / JCM 2466 / KCTC 7840 / NBRC 103889/ NCYC 2677 / UAMH 7654)</name>
    <name type="common">Yeast</name>
    <dbReference type="NCBI Taxonomy" id="1186058"/>
    <lineage>
        <taxon>Eukaryota</taxon>
        <taxon>Fungi</taxon>
        <taxon>Dikarya</taxon>
        <taxon>Basidiomycota</taxon>
        <taxon>Agaricomycotina</taxon>
        <taxon>Tremellomycetes</taxon>
        <taxon>Trichosporonales</taxon>
        <taxon>Trichosporonaceae</taxon>
        <taxon>Trichosporon</taxon>
    </lineage>
</organism>
<dbReference type="PANTHER" id="PTHR48097:SF9">
    <property type="entry name" value="L-THREONINE ALDOLASE"/>
    <property type="match status" value="1"/>
</dbReference>
<dbReference type="SUPFAM" id="SSF53383">
    <property type="entry name" value="PLP-dependent transferases"/>
    <property type="match status" value="1"/>
</dbReference>
<dbReference type="AlphaFoldDB" id="J8TZW5"/>
<dbReference type="OrthoDB" id="10261951at2759"/>
<evidence type="ECO:0000256" key="4">
    <source>
        <dbReference type="ARBA" id="ARBA00023239"/>
    </source>
</evidence>
<feature type="modified residue" description="N6-(pyridoxal phosphate)lysine" evidence="5">
    <location>
        <position position="251"/>
    </location>
</feature>
<dbReference type="FunFam" id="3.40.640.10:FF:000030">
    <property type="entry name" value="Low-specificity L-threonine aldolase"/>
    <property type="match status" value="1"/>
</dbReference>
<proteinExistence type="inferred from homology"/>
<dbReference type="GO" id="GO:0006545">
    <property type="term" value="P:glycine biosynthetic process"/>
    <property type="evidence" value="ECO:0007669"/>
    <property type="project" value="TreeGrafter"/>
</dbReference>
<evidence type="ECO:0000256" key="2">
    <source>
        <dbReference type="ARBA" id="ARBA00006966"/>
    </source>
</evidence>
<dbReference type="Proteomes" id="UP000002748">
    <property type="component" value="Unassembled WGS sequence"/>
</dbReference>
<evidence type="ECO:0000256" key="5">
    <source>
        <dbReference type="PIRSR" id="PIRSR017617-1"/>
    </source>
</evidence>
<dbReference type="GO" id="GO:0008732">
    <property type="term" value="F:L-allo-threonine aldolase activity"/>
    <property type="evidence" value="ECO:0007669"/>
    <property type="project" value="TreeGrafter"/>
</dbReference>
<keyword evidence="3" id="KW-0663">Pyridoxal phosphate</keyword>
<dbReference type="InterPro" id="IPR015422">
    <property type="entry name" value="PyrdxlP-dep_Trfase_small"/>
</dbReference>
<dbReference type="PANTHER" id="PTHR48097">
    <property type="entry name" value="L-THREONINE ALDOLASE-RELATED"/>
    <property type="match status" value="1"/>
</dbReference>
<comment type="similarity">
    <text evidence="2">Belongs to the threonine aldolase family.</text>
</comment>
<evidence type="ECO:0000313" key="7">
    <source>
        <dbReference type="EMBL" id="EJT53290.1"/>
    </source>
</evidence>
<gene>
    <name evidence="7" type="ORF">A1Q1_05253</name>
</gene>
<accession>J8TZW5</accession>
<dbReference type="EMBL" id="ALBS01000002">
    <property type="protein sequence ID" value="EJT53290.1"/>
    <property type="molecule type" value="Genomic_DNA"/>
</dbReference>
<dbReference type="Gene3D" id="3.90.1150.10">
    <property type="entry name" value="Aspartate Aminotransferase, domain 1"/>
    <property type="match status" value="1"/>
</dbReference>
<dbReference type="InterPro" id="IPR015421">
    <property type="entry name" value="PyrdxlP-dep_Trfase_major"/>
</dbReference>
<comment type="caution">
    <text evidence="7">The sequence shown here is derived from an EMBL/GenBank/DDBJ whole genome shotgun (WGS) entry which is preliminary data.</text>
</comment>
<evidence type="ECO:0000256" key="1">
    <source>
        <dbReference type="ARBA" id="ARBA00001933"/>
    </source>
</evidence>
<keyword evidence="4" id="KW-0456">Lyase</keyword>
<feature type="domain" description="Aromatic amino acid beta-eliminating lyase/threonine aldolase" evidence="6">
    <location>
        <begin position="57"/>
        <end position="334"/>
    </location>
</feature>
<sequence>MAAIRPSLRPRALLRRPASLLRRYEHSTPDVTIERGGPVNVDRLCQVSRDFRNAQIESAFLATRGDDVYGEDPTTIELETRLARLTGKEAALFCSSGTMTNQLGIRAHLQGPPHSIICDHRAHIHLWEAGGIALFNQATTHALVPKGKFLTAKEVEKNLHLGNDHHIAPTRLICLENTMNGVIYPQEEVVRIGEAARKHNIPMHLDGARIWNVAADEVEAQHLDSSKEEDIQAVMSNLLEPFDTASICLSKGIGAPIGSVLVGPQALVDRARWFRKAFGGGWRQSGVLAGMADYAITNHFPRLARTHILAQRLAVGLQRHGLRILAPVDTNMVFFGGLDSQLVIDALAALASPILLDSNRCVIHHQTDAEAIDEFVSVVEQLVAEHGVSEPTEDEMLGY</sequence>
<evidence type="ECO:0000256" key="3">
    <source>
        <dbReference type="ARBA" id="ARBA00022898"/>
    </source>
</evidence>
<dbReference type="RefSeq" id="XP_014184203.1">
    <property type="nucleotide sequence ID" value="XM_014328728.1"/>
</dbReference>
<protein>
    <submittedName>
        <fullName evidence="7">Threonine aldolase</fullName>
    </submittedName>
</protein>
<dbReference type="InterPro" id="IPR001597">
    <property type="entry name" value="ArAA_b-elim_lyase/Thr_aldolase"/>
</dbReference>
<dbReference type="PIRSF" id="PIRSF017617">
    <property type="entry name" value="Thr_aldolase"/>
    <property type="match status" value="1"/>
</dbReference>
<evidence type="ECO:0000259" key="6">
    <source>
        <dbReference type="Pfam" id="PF01212"/>
    </source>
</evidence>
<dbReference type="Pfam" id="PF01212">
    <property type="entry name" value="Beta_elim_lyase"/>
    <property type="match status" value="1"/>
</dbReference>
<dbReference type="VEuPathDB" id="FungiDB:A1Q1_05253"/>
<name>J8TZW5_TRIAS</name>
<dbReference type="Gene3D" id="3.40.640.10">
    <property type="entry name" value="Type I PLP-dependent aspartate aminotransferase-like (Major domain)"/>
    <property type="match status" value="1"/>
</dbReference>
<evidence type="ECO:0000313" key="8">
    <source>
        <dbReference type="Proteomes" id="UP000002748"/>
    </source>
</evidence>
<dbReference type="NCBIfam" id="NF041359">
    <property type="entry name" value="GntG_guanitoxin"/>
    <property type="match status" value="1"/>
</dbReference>
<dbReference type="InterPro" id="IPR023603">
    <property type="entry name" value="Low_specificity_L-TA-like"/>
</dbReference>
<dbReference type="GeneID" id="25988765"/>
<dbReference type="GO" id="GO:0006567">
    <property type="term" value="P:L-threonine catabolic process"/>
    <property type="evidence" value="ECO:0007669"/>
    <property type="project" value="TreeGrafter"/>
</dbReference>
<dbReference type="KEGG" id="tasa:A1Q1_05253"/>
<dbReference type="HOGENOM" id="CLU_029381_1_1_1"/>